<keyword evidence="1" id="KW-0812">Transmembrane</keyword>
<gene>
    <name evidence="2" type="ORF">E5Z56_08670</name>
</gene>
<feature type="transmembrane region" description="Helical" evidence="1">
    <location>
        <begin position="99"/>
        <end position="121"/>
    </location>
</feature>
<evidence type="ECO:0000313" key="2">
    <source>
        <dbReference type="EMBL" id="QCT07417.1"/>
    </source>
</evidence>
<organism evidence="2 3">
    <name type="scientific">Ruminococcus bovis</name>
    <dbReference type="NCBI Taxonomy" id="2564099"/>
    <lineage>
        <taxon>Bacteria</taxon>
        <taxon>Bacillati</taxon>
        <taxon>Bacillota</taxon>
        <taxon>Clostridia</taxon>
        <taxon>Eubacteriales</taxon>
        <taxon>Oscillospiraceae</taxon>
        <taxon>Ruminococcus</taxon>
    </lineage>
</organism>
<dbReference type="KEGG" id="ruj:E5Z56_08670"/>
<evidence type="ECO:0000256" key="1">
    <source>
        <dbReference type="SAM" id="Phobius"/>
    </source>
</evidence>
<feature type="transmembrane region" description="Helical" evidence="1">
    <location>
        <begin position="67"/>
        <end position="87"/>
    </location>
</feature>
<dbReference type="OrthoDB" id="1976034at2"/>
<dbReference type="AlphaFoldDB" id="A0A4P8XWM1"/>
<dbReference type="EMBL" id="CP039381">
    <property type="protein sequence ID" value="QCT07417.1"/>
    <property type="molecule type" value="Genomic_DNA"/>
</dbReference>
<accession>A0A4P8XWM1</accession>
<reference evidence="2 3" key="1">
    <citation type="submission" date="2019-04" db="EMBL/GenBank/DDBJ databases">
        <authorList>
            <person name="Embree M."/>
            <person name="Gaffney J.R."/>
        </authorList>
    </citation>
    <scope>NUCLEOTIDE SEQUENCE [LARGE SCALE GENOMIC DNA]</scope>
    <source>
        <strain evidence="2 3">JE7A12</strain>
    </source>
</reference>
<name>A0A4P8XWM1_9FIRM</name>
<protein>
    <recommendedName>
        <fullName evidence="4">DUF2116 family Zn-ribbon domain-containing protein</fullName>
    </recommendedName>
</protein>
<keyword evidence="3" id="KW-1185">Reference proteome</keyword>
<sequence length="122" mass="13808">MKKCEFCGKEISYFDMYCQDECQENANKFYDLRDKYGKLFAFLDAIFVFLIPIGIMAGSLFGAIGDSLIVIGFGGLGIMLLLLPFPTESMIRKHQIKKAILMCRIFALILILIAIIGIFVMF</sequence>
<keyword evidence="1" id="KW-1133">Transmembrane helix</keyword>
<feature type="transmembrane region" description="Helical" evidence="1">
    <location>
        <begin position="39"/>
        <end position="61"/>
    </location>
</feature>
<evidence type="ECO:0008006" key="4">
    <source>
        <dbReference type="Google" id="ProtNLM"/>
    </source>
</evidence>
<proteinExistence type="predicted"/>
<dbReference type="Proteomes" id="UP000301475">
    <property type="component" value="Chromosome"/>
</dbReference>
<keyword evidence="1" id="KW-0472">Membrane</keyword>
<dbReference type="RefSeq" id="WP_022506266.1">
    <property type="nucleotide sequence ID" value="NZ_CP039381.1"/>
</dbReference>
<evidence type="ECO:0000313" key="3">
    <source>
        <dbReference type="Proteomes" id="UP000301475"/>
    </source>
</evidence>